<reference evidence="2 3" key="1">
    <citation type="submission" date="2020-08" db="EMBL/GenBank/DDBJ databases">
        <title>Sequencing the genomes of 1000 actinobacteria strains.</title>
        <authorList>
            <person name="Klenk H.-P."/>
        </authorList>
    </citation>
    <scope>NUCLEOTIDE SEQUENCE [LARGE SCALE GENOMIC DNA]</scope>
    <source>
        <strain evidence="2 3">DSM 41654</strain>
    </source>
</reference>
<dbReference type="Proteomes" id="UP000540506">
    <property type="component" value="Unassembled WGS sequence"/>
</dbReference>
<gene>
    <name evidence="2" type="ORF">FHR34_007953</name>
</gene>
<dbReference type="RefSeq" id="WP_184946510.1">
    <property type="nucleotide sequence ID" value="NZ_JACHJV010000003.1"/>
</dbReference>
<dbReference type="EMBL" id="JACHJV010000003">
    <property type="protein sequence ID" value="MBB4928856.1"/>
    <property type="molecule type" value="Genomic_DNA"/>
</dbReference>
<sequence length="93" mass="9783">MSVLTERIPTLSLTVDTERRGPAATRPFGLDALTTPIPVQPLTGVSVDPDTQLSTIDGRTVIDLPAAEMPGSSCQTESDGQTVISVDSDQNDD</sequence>
<dbReference type="AlphaFoldDB" id="A0A7W7RCG7"/>
<feature type="compositionally biased region" description="Polar residues" evidence="1">
    <location>
        <begin position="72"/>
        <end position="93"/>
    </location>
</feature>
<comment type="caution">
    <text evidence="2">The sequence shown here is derived from an EMBL/GenBank/DDBJ whole genome shotgun (WGS) entry which is preliminary data.</text>
</comment>
<evidence type="ECO:0000313" key="3">
    <source>
        <dbReference type="Proteomes" id="UP000540506"/>
    </source>
</evidence>
<evidence type="ECO:0000256" key="1">
    <source>
        <dbReference type="SAM" id="MobiDB-lite"/>
    </source>
</evidence>
<protein>
    <submittedName>
        <fullName evidence="2">Putative ATP-grasp target RiPP</fullName>
    </submittedName>
</protein>
<feature type="region of interest" description="Disordered" evidence="1">
    <location>
        <begin position="69"/>
        <end position="93"/>
    </location>
</feature>
<proteinExistence type="predicted"/>
<evidence type="ECO:0000313" key="2">
    <source>
        <dbReference type="EMBL" id="MBB4928856.1"/>
    </source>
</evidence>
<keyword evidence="3" id="KW-1185">Reference proteome</keyword>
<organism evidence="2 3">
    <name type="scientific">Kitasatospora kifunensis</name>
    <name type="common">Streptomyces kifunensis</name>
    <dbReference type="NCBI Taxonomy" id="58351"/>
    <lineage>
        <taxon>Bacteria</taxon>
        <taxon>Bacillati</taxon>
        <taxon>Actinomycetota</taxon>
        <taxon>Actinomycetes</taxon>
        <taxon>Kitasatosporales</taxon>
        <taxon>Streptomycetaceae</taxon>
        <taxon>Kitasatospora</taxon>
    </lineage>
</organism>
<accession>A0A7W7RCG7</accession>
<name>A0A7W7RCG7_KITKI</name>